<dbReference type="InterPro" id="IPR024079">
    <property type="entry name" value="MetalloPept_cat_dom_sf"/>
</dbReference>
<comment type="caution">
    <text evidence="3">The sequence shown here is derived from an EMBL/GenBank/DDBJ whole genome shotgun (WGS) entry which is preliminary data.</text>
</comment>
<dbReference type="GO" id="GO:0008237">
    <property type="term" value="F:metallopeptidase activity"/>
    <property type="evidence" value="ECO:0007669"/>
    <property type="project" value="InterPro"/>
</dbReference>
<proteinExistence type="predicted"/>
<keyword evidence="1" id="KW-1133">Transmembrane helix</keyword>
<dbReference type="STRING" id="1316194.A0A1Q5U718"/>
<sequence length="542" mass="61787">MVSSAVERAFAMASDEYDVLTKVITNQDLGPNRDNIRNVVKWMFMKDGEEPNSKRLGVLRSMSICFYVLILGAELLIVTARLGMLIRAKDRKDNEVPDGNTIVVYCGFDRFESRSGGQWYDKDLDEVMEKNDSFEACKGVGITVAYTLPSEDSDKPSQVQICPWFINWMKSVDTKSLKDAKTKAMFYQGVSKALSKMHTLLTPIDVDSLLDKVILHELSHTSVAGKSLDVDGPSILKIRYGWNRCRKLAQEGSDDVNRESQVNADSIALCGSAIRFIKEGKEVKENGDVVQSRHQSTCDQQQSAFFAKLPQEIRYLIYREVLAPAHHPELHVASAHQRLLSRRCFNEDPDVPGRRHSCWGGRYKQDGTTAPNPNLGGYQPEDDSPYPIRLGLLRSCRQAFRQTRTVVDLQHTILPQRLHSIRSVHFYFLLQLIWCDTHLAVAEPFWPLDIPFFWESAWKAIAEMKSLQSLRVELTDGRVDDEYPNMDGLVHLLKPMMTVGFPKYVVQFDWPIEADEIARLLGSELPFEVQVQEKPADHIDYW</sequence>
<feature type="transmembrane region" description="Helical" evidence="1">
    <location>
        <begin position="64"/>
        <end position="86"/>
    </location>
</feature>
<evidence type="ECO:0000313" key="3">
    <source>
        <dbReference type="EMBL" id="OKP08279.1"/>
    </source>
</evidence>
<accession>A0A1Q5U718</accession>
<reference evidence="3 4" key="1">
    <citation type="submission" date="2016-10" db="EMBL/GenBank/DDBJ databases">
        <title>Genome sequence of the ascomycete fungus Penicillium subrubescens.</title>
        <authorList>
            <person name="De Vries R.P."/>
            <person name="Peng M."/>
            <person name="Dilokpimol A."/>
            <person name="Hilden K."/>
            <person name="Makela M.R."/>
            <person name="Grigoriev I."/>
            <person name="Riley R."/>
            <person name="Granchi Z."/>
        </authorList>
    </citation>
    <scope>NUCLEOTIDE SEQUENCE [LARGE SCALE GENOMIC DNA]</scope>
    <source>
        <strain evidence="3 4">CBS 132785</strain>
    </source>
</reference>
<dbReference type="InterPro" id="IPR056632">
    <property type="entry name" value="DUF7730"/>
</dbReference>
<keyword evidence="4" id="KW-1185">Reference proteome</keyword>
<dbReference type="AlphaFoldDB" id="A0A1Q5U718"/>
<feature type="domain" description="DUF7730" evidence="2">
    <location>
        <begin position="299"/>
        <end position="505"/>
    </location>
</feature>
<dbReference type="Gene3D" id="3.40.390.10">
    <property type="entry name" value="Collagenase (Catalytic Domain)"/>
    <property type="match status" value="1"/>
</dbReference>
<keyword evidence="1" id="KW-0812">Transmembrane</keyword>
<evidence type="ECO:0000259" key="2">
    <source>
        <dbReference type="Pfam" id="PF24864"/>
    </source>
</evidence>
<dbReference type="Pfam" id="PF24864">
    <property type="entry name" value="DUF7730"/>
    <property type="match status" value="1"/>
</dbReference>
<dbReference type="Proteomes" id="UP000186955">
    <property type="component" value="Unassembled WGS sequence"/>
</dbReference>
<organism evidence="3 4">
    <name type="scientific">Penicillium subrubescens</name>
    <dbReference type="NCBI Taxonomy" id="1316194"/>
    <lineage>
        <taxon>Eukaryota</taxon>
        <taxon>Fungi</taxon>
        <taxon>Dikarya</taxon>
        <taxon>Ascomycota</taxon>
        <taxon>Pezizomycotina</taxon>
        <taxon>Eurotiomycetes</taxon>
        <taxon>Eurotiomycetidae</taxon>
        <taxon>Eurotiales</taxon>
        <taxon>Aspergillaceae</taxon>
        <taxon>Penicillium</taxon>
    </lineage>
</organism>
<name>A0A1Q5U718_9EURO</name>
<protein>
    <recommendedName>
        <fullName evidence="2">DUF7730 domain-containing protein</fullName>
    </recommendedName>
</protein>
<dbReference type="PANTHER" id="PTHR38790">
    <property type="entry name" value="2EXR DOMAIN-CONTAINING PROTEIN-RELATED"/>
    <property type="match status" value="1"/>
</dbReference>
<evidence type="ECO:0000313" key="4">
    <source>
        <dbReference type="Proteomes" id="UP000186955"/>
    </source>
</evidence>
<dbReference type="EMBL" id="MNBE01000569">
    <property type="protein sequence ID" value="OKP08279.1"/>
    <property type="molecule type" value="Genomic_DNA"/>
</dbReference>
<gene>
    <name evidence="3" type="ORF">PENSUB_5646</name>
</gene>
<dbReference type="PANTHER" id="PTHR38790:SF9">
    <property type="entry name" value="F-BOX DOMAIN-CONTAINING PROTEIN"/>
    <property type="match status" value="1"/>
</dbReference>
<keyword evidence="1" id="KW-0472">Membrane</keyword>
<evidence type="ECO:0000256" key="1">
    <source>
        <dbReference type="SAM" id="Phobius"/>
    </source>
</evidence>